<reference evidence="1" key="1">
    <citation type="journal article" date="2012" name="Nature">
        <title>The tomato genome sequence provides insights into fleshy fruit evolution.</title>
        <authorList>
            <consortium name="Tomato Genome Consortium"/>
        </authorList>
    </citation>
    <scope>NUCLEOTIDE SEQUENCE [LARGE SCALE GENOMIC DNA]</scope>
    <source>
        <strain evidence="1">cv. Heinz 1706</strain>
    </source>
</reference>
<dbReference type="InParanoid" id="A0A3Q7G793"/>
<dbReference type="Gramene" id="Solyc03g058650.1.1">
    <property type="protein sequence ID" value="Solyc03g058650.1.1.1"/>
    <property type="gene ID" value="Solyc03g058650.1"/>
</dbReference>
<accession>A0A3Q7G793</accession>
<protein>
    <submittedName>
        <fullName evidence="1">Uncharacterized protein</fullName>
    </submittedName>
</protein>
<dbReference type="EnsemblPlants" id="Solyc03g058650.1.1">
    <property type="protein sequence ID" value="Solyc03g058650.1.1.1"/>
    <property type="gene ID" value="Solyc03g058650.1"/>
</dbReference>
<keyword evidence="2" id="KW-1185">Reference proteome</keyword>
<name>A0A3Q7G793_SOLLC</name>
<proteinExistence type="predicted"/>
<evidence type="ECO:0000313" key="1">
    <source>
        <dbReference type="EnsemblPlants" id="Solyc03g058650.1.1.1"/>
    </source>
</evidence>
<dbReference type="PaxDb" id="4081-Solyc03g058650.1.1"/>
<evidence type="ECO:0000313" key="2">
    <source>
        <dbReference type="Proteomes" id="UP000004994"/>
    </source>
</evidence>
<dbReference type="AlphaFoldDB" id="A0A3Q7G793"/>
<reference evidence="1" key="2">
    <citation type="submission" date="2019-01" db="UniProtKB">
        <authorList>
            <consortium name="EnsemblPlants"/>
        </authorList>
    </citation>
    <scope>IDENTIFICATION</scope>
    <source>
        <strain evidence="1">cv. Heinz 1706</strain>
    </source>
</reference>
<sequence length="91" mass="9827">MPARGQGAGENYKPNLDEELITQVYSYAIARTSAEGVHGKITTPNNSPNVTNVHCIDKEIFGLAYVAYVNMCVASKMHSIASAVVGDRLKE</sequence>
<dbReference type="Proteomes" id="UP000004994">
    <property type="component" value="Chromosome 3"/>
</dbReference>
<organism evidence="1">
    <name type="scientific">Solanum lycopersicum</name>
    <name type="common">Tomato</name>
    <name type="synonym">Lycopersicon esculentum</name>
    <dbReference type="NCBI Taxonomy" id="4081"/>
    <lineage>
        <taxon>Eukaryota</taxon>
        <taxon>Viridiplantae</taxon>
        <taxon>Streptophyta</taxon>
        <taxon>Embryophyta</taxon>
        <taxon>Tracheophyta</taxon>
        <taxon>Spermatophyta</taxon>
        <taxon>Magnoliopsida</taxon>
        <taxon>eudicotyledons</taxon>
        <taxon>Gunneridae</taxon>
        <taxon>Pentapetalae</taxon>
        <taxon>asterids</taxon>
        <taxon>lamiids</taxon>
        <taxon>Solanales</taxon>
        <taxon>Solanaceae</taxon>
        <taxon>Solanoideae</taxon>
        <taxon>Solaneae</taxon>
        <taxon>Solanum</taxon>
        <taxon>Solanum subgen. Lycopersicon</taxon>
    </lineage>
</organism>